<name>A0A4V4HFV1_DENBC</name>
<feature type="compositionally biased region" description="Polar residues" evidence="1">
    <location>
        <begin position="160"/>
        <end position="172"/>
    </location>
</feature>
<organism evidence="2 3">
    <name type="scientific">Dendrothele bispora (strain CBS 962.96)</name>
    <dbReference type="NCBI Taxonomy" id="1314807"/>
    <lineage>
        <taxon>Eukaryota</taxon>
        <taxon>Fungi</taxon>
        <taxon>Dikarya</taxon>
        <taxon>Basidiomycota</taxon>
        <taxon>Agaricomycotina</taxon>
        <taxon>Agaricomycetes</taxon>
        <taxon>Agaricomycetidae</taxon>
        <taxon>Agaricales</taxon>
        <taxon>Agaricales incertae sedis</taxon>
        <taxon>Dendrothele</taxon>
    </lineage>
</organism>
<proteinExistence type="predicted"/>
<feature type="compositionally biased region" description="Basic and acidic residues" evidence="1">
    <location>
        <begin position="148"/>
        <end position="158"/>
    </location>
</feature>
<evidence type="ECO:0000313" key="2">
    <source>
        <dbReference type="EMBL" id="THU96385.1"/>
    </source>
</evidence>
<dbReference type="Proteomes" id="UP000297245">
    <property type="component" value="Unassembled WGS sequence"/>
</dbReference>
<protein>
    <submittedName>
        <fullName evidence="2">Uncharacterized protein</fullName>
    </submittedName>
</protein>
<sequence>MSKIVDSRLDRTSSHILLERLPVLELELRDRINMATVSASVLTKGQGNCVVGTTSMGTQIRVIAKAMVGLLNKGVDLVRHALSGSTRDKVEREIRLLGLVSISLTKTWKYSEQIGLRVNCERDLTSFGVVYRWFLSDTSPDSQAHQHLIPDSERREEEGLSNSNAMPHSSGNGAVSSGIFWESLPRRSNPQFRGENTLLEKYADENSANSEAEKRLVGKVDSLIIPCLAVCLYVPSHGVNSSGFRCNIRYQRRSTCLWFRVQVPDEACTSSRAQAASPNFAELVVLPGAIEVVVTHRVQNVGEVFTIRPVLGYNRVPVRDR</sequence>
<dbReference type="EMBL" id="ML179178">
    <property type="protein sequence ID" value="THU96385.1"/>
    <property type="molecule type" value="Genomic_DNA"/>
</dbReference>
<reference evidence="2 3" key="1">
    <citation type="journal article" date="2019" name="Nat. Ecol. Evol.">
        <title>Megaphylogeny resolves global patterns of mushroom evolution.</title>
        <authorList>
            <person name="Varga T."/>
            <person name="Krizsan K."/>
            <person name="Foldi C."/>
            <person name="Dima B."/>
            <person name="Sanchez-Garcia M."/>
            <person name="Sanchez-Ramirez S."/>
            <person name="Szollosi G.J."/>
            <person name="Szarkandi J.G."/>
            <person name="Papp V."/>
            <person name="Albert L."/>
            <person name="Andreopoulos W."/>
            <person name="Angelini C."/>
            <person name="Antonin V."/>
            <person name="Barry K.W."/>
            <person name="Bougher N.L."/>
            <person name="Buchanan P."/>
            <person name="Buyck B."/>
            <person name="Bense V."/>
            <person name="Catcheside P."/>
            <person name="Chovatia M."/>
            <person name="Cooper J."/>
            <person name="Damon W."/>
            <person name="Desjardin D."/>
            <person name="Finy P."/>
            <person name="Geml J."/>
            <person name="Haridas S."/>
            <person name="Hughes K."/>
            <person name="Justo A."/>
            <person name="Karasinski D."/>
            <person name="Kautmanova I."/>
            <person name="Kiss B."/>
            <person name="Kocsube S."/>
            <person name="Kotiranta H."/>
            <person name="LaButti K.M."/>
            <person name="Lechner B.E."/>
            <person name="Liimatainen K."/>
            <person name="Lipzen A."/>
            <person name="Lukacs Z."/>
            <person name="Mihaltcheva S."/>
            <person name="Morgado L.N."/>
            <person name="Niskanen T."/>
            <person name="Noordeloos M.E."/>
            <person name="Ohm R.A."/>
            <person name="Ortiz-Santana B."/>
            <person name="Ovrebo C."/>
            <person name="Racz N."/>
            <person name="Riley R."/>
            <person name="Savchenko A."/>
            <person name="Shiryaev A."/>
            <person name="Soop K."/>
            <person name="Spirin V."/>
            <person name="Szebenyi C."/>
            <person name="Tomsovsky M."/>
            <person name="Tulloss R.E."/>
            <person name="Uehling J."/>
            <person name="Grigoriev I.V."/>
            <person name="Vagvolgyi C."/>
            <person name="Papp T."/>
            <person name="Martin F.M."/>
            <person name="Miettinen O."/>
            <person name="Hibbett D.S."/>
            <person name="Nagy L.G."/>
        </authorList>
    </citation>
    <scope>NUCLEOTIDE SEQUENCE [LARGE SCALE GENOMIC DNA]</scope>
    <source>
        <strain evidence="2 3">CBS 962.96</strain>
    </source>
</reference>
<accession>A0A4V4HFV1</accession>
<feature type="region of interest" description="Disordered" evidence="1">
    <location>
        <begin position="140"/>
        <end position="172"/>
    </location>
</feature>
<gene>
    <name evidence="2" type="ORF">K435DRAFT_797359</name>
</gene>
<evidence type="ECO:0000313" key="3">
    <source>
        <dbReference type="Proteomes" id="UP000297245"/>
    </source>
</evidence>
<dbReference type="AlphaFoldDB" id="A0A4V4HFV1"/>
<evidence type="ECO:0000256" key="1">
    <source>
        <dbReference type="SAM" id="MobiDB-lite"/>
    </source>
</evidence>
<keyword evidence="3" id="KW-1185">Reference proteome</keyword>